<proteinExistence type="predicted"/>
<dbReference type="RefSeq" id="WP_382316947.1">
    <property type="nucleotide sequence ID" value="NZ_JBHUFD010000018.1"/>
</dbReference>
<keyword evidence="3" id="KW-1185">Reference proteome</keyword>
<dbReference type="PROSITE" id="PS51318">
    <property type="entry name" value="TAT"/>
    <property type="match status" value="1"/>
</dbReference>
<dbReference type="InterPro" id="IPR013785">
    <property type="entry name" value="Aldolase_TIM"/>
</dbReference>
<reference evidence="3" key="1">
    <citation type="journal article" date="2019" name="Int. J. Syst. Evol. Microbiol.">
        <title>The Global Catalogue of Microorganisms (GCM) 10K type strain sequencing project: providing services to taxonomists for standard genome sequencing and annotation.</title>
        <authorList>
            <consortium name="The Broad Institute Genomics Platform"/>
            <consortium name="The Broad Institute Genome Sequencing Center for Infectious Disease"/>
            <person name="Wu L."/>
            <person name="Ma J."/>
        </authorList>
    </citation>
    <scope>NUCLEOTIDE SEQUENCE [LARGE SCALE GENOMIC DNA]</scope>
    <source>
        <strain evidence="3">CGMCC 1.15795</strain>
    </source>
</reference>
<name>A0ABW4QZN7_9BACT</name>
<dbReference type="EMBL" id="JBHUFD010000018">
    <property type="protein sequence ID" value="MFD1874821.1"/>
    <property type="molecule type" value="Genomic_DNA"/>
</dbReference>
<feature type="chain" id="PRO_5047069675" evidence="1">
    <location>
        <begin position="22"/>
        <end position="561"/>
    </location>
</feature>
<dbReference type="InterPro" id="IPR006311">
    <property type="entry name" value="TAT_signal"/>
</dbReference>
<dbReference type="InterPro" id="IPR017853">
    <property type="entry name" value="GH"/>
</dbReference>
<dbReference type="Proteomes" id="UP001597197">
    <property type="component" value="Unassembled WGS sequence"/>
</dbReference>
<evidence type="ECO:0000313" key="3">
    <source>
        <dbReference type="Proteomes" id="UP001597197"/>
    </source>
</evidence>
<dbReference type="SUPFAM" id="SSF51445">
    <property type="entry name" value="(Trans)glycosidases"/>
    <property type="match status" value="1"/>
</dbReference>
<dbReference type="Gene3D" id="3.20.20.70">
    <property type="entry name" value="Aldolase class I"/>
    <property type="match status" value="1"/>
</dbReference>
<dbReference type="InterPro" id="IPR019546">
    <property type="entry name" value="TAT_signal_bac_arc"/>
</dbReference>
<sequence>MNRRNFLQFSGAALGSLVTLAAVGPAAAPAETVELPTRVLVRLGPGPQAQALVAADGRRSWTYRDVTVRLVPQAGGGLAVAVQSPTLPLHAVELHWRYAVPAGATVLGDAWERTYGDVHFQPPALARPLPWYLVQHDPRSGRTACFGVRTGARTFCHWQVGSGQLQLTLDTESGGVGVRLGARTLAAATVLATTSRPGENAFATAHRFCGLMSPAPRLPRQPVYGINDWYFAYGNNSADLILQHTRLLADLMPAGDNRPFSVIDAGWAAYAPALPNDGSWNDDFSRPNAKFPDMSKLGADIRQLGMRPGLWMRPLCARHDAPANRLLPRIAGRNDPRRPVLDPTIPENLAGIQRNFATYQAWGYDLVKHDFSTYDLLGRWGFDMKERLTPAGWRFHDDTRTTAEITLALYQAMRDAAGPAYLIGCNTVGHLAAGLFELSRTGDDTSGQEWDRTRKMGVNTLGFRLVQHNQFFAVDGDCVGITPKVAWAQNAEWLRLLAGSGAPLFVSAQPEAIGAPQKAALTAALAQAARPMPVGEPLDWLTTLCPTRWRLDGQTTTFDWS</sequence>
<evidence type="ECO:0000313" key="2">
    <source>
        <dbReference type="EMBL" id="MFD1874821.1"/>
    </source>
</evidence>
<comment type="caution">
    <text evidence="2">The sequence shown here is derived from an EMBL/GenBank/DDBJ whole genome shotgun (WGS) entry which is preliminary data.</text>
</comment>
<accession>A0ABW4QZN7</accession>
<gene>
    <name evidence="2" type="ORF">ACFSDX_20475</name>
</gene>
<keyword evidence="1" id="KW-0732">Signal</keyword>
<evidence type="ECO:0000256" key="1">
    <source>
        <dbReference type="SAM" id="SignalP"/>
    </source>
</evidence>
<organism evidence="2 3">
    <name type="scientific">Hymenobacter bucti</name>
    <dbReference type="NCBI Taxonomy" id="1844114"/>
    <lineage>
        <taxon>Bacteria</taxon>
        <taxon>Pseudomonadati</taxon>
        <taxon>Bacteroidota</taxon>
        <taxon>Cytophagia</taxon>
        <taxon>Cytophagales</taxon>
        <taxon>Hymenobacteraceae</taxon>
        <taxon>Hymenobacter</taxon>
    </lineage>
</organism>
<protein>
    <submittedName>
        <fullName evidence="2">Twin-arginine translocation signal domain-containing protein</fullName>
    </submittedName>
</protein>
<feature type="signal peptide" evidence="1">
    <location>
        <begin position="1"/>
        <end position="21"/>
    </location>
</feature>
<dbReference type="NCBIfam" id="TIGR01409">
    <property type="entry name" value="TAT_signal_seq"/>
    <property type="match status" value="1"/>
</dbReference>